<feature type="transmembrane region" description="Helical" evidence="6">
    <location>
        <begin position="264"/>
        <end position="290"/>
    </location>
</feature>
<feature type="transmembrane region" description="Helical" evidence="6">
    <location>
        <begin position="136"/>
        <end position="157"/>
    </location>
</feature>
<dbReference type="Proteomes" id="UP001549047">
    <property type="component" value="Unassembled WGS sequence"/>
</dbReference>
<keyword evidence="3 6" id="KW-0812">Transmembrane</keyword>
<evidence type="ECO:0000313" key="8">
    <source>
        <dbReference type="EMBL" id="MET3614244.1"/>
    </source>
</evidence>
<evidence type="ECO:0000256" key="5">
    <source>
        <dbReference type="ARBA" id="ARBA00023136"/>
    </source>
</evidence>
<keyword evidence="9" id="KW-1185">Reference proteome</keyword>
<evidence type="ECO:0000313" key="9">
    <source>
        <dbReference type="Proteomes" id="UP001549047"/>
    </source>
</evidence>
<keyword evidence="4 6" id="KW-1133">Transmembrane helix</keyword>
<dbReference type="PANTHER" id="PTHR23505">
    <property type="entry name" value="SPINSTER"/>
    <property type="match status" value="1"/>
</dbReference>
<dbReference type="InterPro" id="IPR036259">
    <property type="entry name" value="MFS_trans_sf"/>
</dbReference>
<sequence>MSSGLQCRPSYMLGVLTTAYIFAYLDRQILSLLVEPIRRDLLLTDVEIGLLQGLSFALVLAVGGLPAGRWVDRGNRTSIAAMAIAVWSIMTAACGFADSFLSLLVCRAGVALGEAALIPAAYSLISDLFPTRRRGLAMGIYSSGAFIGAGLSLILAASALHHLSQPGSSLTRLGTTFAWQSVFVLVGLPGLAIALWVASLKEPARGAAESAPAEVPNMNDVRAYFWARRVELLTLYFSLGLVGMQSYSYSAWGPSMLIRAFELSPAAVGLVLGPLFIGASLAGLLVGAMLGDKLVRRGLRAARPALMCVGALGAGVFAAPLPMMTTQNAALTFIAGTCFFSTLVVANGPAALQDITPPRMRGISSAIGVMVVTMVGMGLGPPLVGYITENVLRDPHQLGMALSVVSTGALLSSAALALVAAFHYRLGPEPDLASARQG</sequence>
<feature type="domain" description="Major facilitator superfamily (MFS) profile" evidence="7">
    <location>
        <begin position="12"/>
        <end position="431"/>
    </location>
</feature>
<dbReference type="Gene3D" id="1.20.1250.20">
    <property type="entry name" value="MFS general substrate transporter like domains"/>
    <property type="match status" value="1"/>
</dbReference>
<dbReference type="InterPro" id="IPR044770">
    <property type="entry name" value="MFS_spinster-like"/>
</dbReference>
<feature type="transmembrane region" description="Helical" evidence="6">
    <location>
        <begin position="79"/>
        <end position="104"/>
    </location>
</feature>
<keyword evidence="2" id="KW-0813">Transport</keyword>
<accession>A0ABV2J310</accession>
<evidence type="ECO:0000259" key="7">
    <source>
        <dbReference type="PROSITE" id="PS50850"/>
    </source>
</evidence>
<feature type="transmembrane region" description="Helical" evidence="6">
    <location>
        <begin position="302"/>
        <end position="323"/>
    </location>
</feature>
<feature type="transmembrane region" description="Helical" evidence="6">
    <location>
        <begin position="400"/>
        <end position="422"/>
    </location>
</feature>
<feature type="transmembrane region" description="Helical" evidence="6">
    <location>
        <begin position="12"/>
        <end position="30"/>
    </location>
</feature>
<organism evidence="8 9">
    <name type="scientific">Rhizobium aquaticum</name>
    <dbReference type="NCBI Taxonomy" id="1549636"/>
    <lineage>
        <taxon>Bacteria</taxon>
        <taxon>Pseudomonadati</taxon>
        <taxon>Pseudomonadota</taxon>
        <taxon>Alphaproteobacteria</taxon>
        <taxon>Hyphomicrobiales</taxon>
        <taxon>Rhizobiaceae</taxon>
        <taxon>Rhizobium/Agrobacterium group</taxon>
        <taxon>Rhizobium</taxon>
    </lineage>
</organism>
<dbReference type="PROSITE" id="PS50850">
    <property type="entry name" value="MFS"/>
    <property type="match status" value="1"/>
</dbReference>
<name>A0ABV2J310_9HYPH</name>
<dbReference type="Pfam" id="PF07690">
    <property type="entry name" value="MFS_1"/>
    <property type="match status" value="1"/>
</dbReference>
<evidence type="ECO:0000256" key="2">
    <source>
        <dbReference type="ARBA" id="ARBA00022448"/>
    </source>
</evidence>
<dbReference type="InterPro" id="IPR020846">
    <property type="entry name" value="MFS_dom"/>
</dbReference>
<proteinExistence type="predicted"/>
<gene>
    <name evidence="8" type="ORF">ABID16_002581</name>
</gene>
<dbReference type="EMBL" id="JBEPMB010000003">
    <property type="protein sequence ID" value="MET3614244.1"/>
    <property type="molecule type" value="Genomic_DNA"/>
</dbReference>
<reference evidence="8 9" key="1">
    <citation type="submission" date="2024-06" db="EMBL/GenBank/DDBJ databases">
        <title>Genomic Encyclopedia of Type Strains, Phase IV (KMG-IV): sequencing the most valuable type-strain genomes for metagenomic binning, comparative biology and taxonomic classification.</title>
        <authorList>
            <person name="Goeker M."/>
        </authorList>
    </citation>
    <scope>NUCLEOTIDE SEQUENCE [LARGE SCALE GENOMIC DNA]</scope>
    <source>
        <strain evidence="8 9">DSM 29780</strain>
    </source>
</reference>
<evidence type="ECO:0000256" key="3">
    <source>
        <dbReference type="ARBA" id="ARBA00022692"/>
    </source>
</evidence>
<protein>
    <submittedName>
        <fullName evidence="8">MFS family permease</fullName>
    </submittedName>
</protein>
<feature type="transmembrane region" description="Helical" evidence="6">
    <location>
        <begin position="110"/>
        <end position="129"/>
    </location>
</feature>
<evidence type="ECO:0000256" key="6">
    <source>
        <dbReference type="SAM" id="Phobius"/>
    </source>
</evidence>
<dbReference type="PANTHER" id="PTHR23505:SF79">
    <property type="entry name" value="PROTEIN SPINSTER"/>
    <property type="match status" value="1"/>
</dbReference>
<feature type="transmembrane region" description="Helical" evidence="6">
    <location>
        <begin position="177"/>
        <end position="198"/>
    </location>
</feature>
<evidence type="ECO:0000256" key="1">
    <source>
        <dbReference type="ARBA" id="ARBA00004141"/>
    </source>
</evidence>
<dbReference type="RefSeq" id="WP_354556751.1">
    <property type="nucleotide sequence ID" value="NZ_JBEPMB010000003.1"/>
</dbReference>
<comment type="caution">
    <text evidence="8">The sequence shown here is derived from an EMBL/GenBank/DDBJ whole genome shotgun (WGS) entry which is preliminary data.</text>
</comment>
<feature type="transmembrane region" description="Helical" evidence="6">
    <location>
        <begin position="362"/>
        <end position="380"/>
    </location>
</feature>
<feature type="transmembrane region" description="Helical" evidence="6">
    <location>
        <begin position="329"/>
        <end position="350"/>
    </location>
</feature>
<keyword evidence="5 6" id="KW-0472">Membrane</keyword>
<comment type="subcellular location">
    <subcellularLocation>
        <location evidence="1">Membrane</location>
        <topology evidence="1">Multi-pass membrane protein</topology>
    </subcellularLocation>
</comment>
<dbReference type="InterPro" id="IPR011701">
    <property type="entry name" value="MFS"/>
</dbReference>
<feature type="transmembrane region" description="Helical" evidence="6">
    <location>
        <begin position="50"/>
        <end position="67"/>
    </location>
</feature>
<evidence type="ECO:0000256" key="4">
    <source>
        <dbReference type="ARBA" id="ARBA00022989"/>
    </source>
</evidence>
<feature type="transmembrane region" description="Helical" evidence="6">
    <location>
        <begin position="232"/>
        <end position="252"/>
    </location>
</feature>
<dbReference type="SUPFAM" id="SSF103473">
    <property type="entry name" value="MFS general substrate transporter"/>
    <property type="match status" value="1"/>
</dbReference>